<evidence type="ECO:0000256" key="3">
    <source>
        <dbReference type="ARBA" id="ARBA00022729"/>
    </source>
</evidence>
<dbReference type="Pfam" id="PF15892">
    <property type="entry name" value="BNR_4"/>
    <property type="match status" value="2"/>
</dbReference>
<dbReference type="InterPro" id="IPR054364">
    <property type="entry name" value="Ca3427-like_PBP2"/>
</dbReference>
<dbReference type="SUPFAM" id="SSF53850">
    <property type="entry name" value="Periplasmic binding protein-like II"/>
    <property type="match status" value="1"/>
</dbReference>
<gene>
    <name evidence="5" type="ORF">Dsin_033004</name>
</gene>
<dbReference type="Gene3D" id="3.40.190.10">
    <property type="entry name" value="Periplasmic binding protein-like II"/>
    <property type="match status" value="2"/>
</dbReference>
<evidence type="ECO:0000313" key="6">
    <source>
        <dbReference type="Proteomes" id="UP001281410"/>
    </source>
</evidence>
<organism evidence="5 6">
    <name type="scientific">Dipteronia sinensis</name>
    <dbReference type="NCBI Taxonomy" id="43782"/>
    <lineage>
        <taxon>Eukaryota</taxon>
        <taxon>Viridiplantae</taxon>
        <taxon>Streptophyta</taxon>
        <taxon>Embryophyta</taxon>
        <taxon>Tracheophyta</taxon>
        <taxon>Spermatophyta</taxon>
        <taxon>Magnoliopsida</taxon>
        <taxon>eudicotyledons</taxon>
        <taxon>Gunneridae</taxon>
        <taxon>Pentapetalae</taxon>
        <taxon>rosids</taxon>
        <taxon>malvids</taxon>
        <taxon>Sapindales</taxon>
        <taxon>Sapindaceae</taxon>
        <taxon>Hippocastanoideae</taxon>
        <taxon>Acereae</taxon>
        <taxon>Dipteronia</taxon>
    </lineage>
</organism>
<comment type="similarity">
    <text evidence="2">Belongs to the bacterial solute-binding protein SsuA/TauA family.</text>
</comment>
<proteinExistence type="inferred from homology"/>
<dbReference type="PANTHER" id="PTHR30024:SF47">
    <property type="entry name" value="TAURINE-BINDING PERIPLASMIC PROTEIN"/>
    <property type="match status" value="1"/>
</dbReference>
<evidence type="ECO:0000259" key="4">
    <source>
        <dbReference type="Pfam" id="PF22384"/>
    </source>
</evidence>
<sequence length="817" mass="90899">MQNYFYCSRASTLSYMCQNFHLQIATTLFDLAFLAELGGKIISLELELTKSYLFRIGDLDGRIAHLLPLPTHKANSDKSTLKHKEMLLRLQRSMLSFTLKNAYDEVQIQLLPIAASGLGLKPLGTWNITTDVQGSFKLNGVSFQEDVLVTAGNYQYIAFYSVYAYGQHYVNVGRRVISPSVKEWQYITLKDYIVSSTDGHNVVSMGISGDGKIHLSFDHHDTVLKYRTTRTGAATVAASSGLPPSLELYKTPCRVPPAPGHRSPIPGSRPLPMVTFSWSFVSERQWSAYGKYLQGQDNNAYINGLDSINNRLSVSWCVRETPDANTNHDLFYAYSDDNGQTWKGSNGSTLVKPITPSILGAKVYDIPQNSQMVNQEGQVADSSGRFHVLMRDALSGTSMYYHYLRDSRGIWSKRAIDVANMSPPTLYLNRGKLAIDSSANNLIALLPDDPKLQMKVYGSTAAGDFRDWTLLATIPNAATEPLFDRARLRQFGILSLFIRQGGGYPYRKVQVYRRLLAISLTTSTLPLRGRLLRRGAYKTVMITLLRKDEIDVAIGLTEGWVAGLLNDEGQKLQGYNIVGSLVQNPLRWAIVTGRNRDDINSVEDLRHHRRVGVSRIGSGSHVMAFVLAQEQGWLQTSASAKDEGMTFVVLGPFTDLRKGVTGSDEQAPTADFFMWEHFTTKPFFNDESSPLKRIGEIYTPWPSWHIAASSLTFPRPDESKKLAQLFDALDLGVKNFNANPDQAVQMLGTGELGCHYTEEDAREWLKSVKFFDVTRGVDNRTMDGVVKVLQGAGVIEPSTEVKDGDGVVAIPRPPESL</sequence>
<feature type="domain" description="Ca3427-like PBP 2" evidence="4">
    <location>
        <begin position="588"/>
        <end position="697"/>
    </location>
</feature>
<evidence type="ECO:0000256" key="2">
    <source>
        <dbReference type="ARBA" id="ARBA00010742"/>
    </source>
</evidence>
<keyword evidence="6" id="KW-1185">Reference proteome</keyword>
<comment type="subcellular location">
    <subcellularLocation>
        <location evidence="1">Periplasm</location>
    </subcellularLocation>
</comment>
<comment type="caution">
    <text evidence="5">The sequence shown here is derived from an EMBL/GenBank/DDBJ whole genome shotgun (WGS) entry which is preliminary data.</text>
</comment>
<dbReference type="EMBL" id="JANJYJ010000730">
    <property type="protein sequence ID" value="KAK3172186.1"/>
    <property type="molecule type" value="Genomic_DNA"/>
</dbReference>
<evidence type="ECO:0000313" key="5">
    <source>
        <dbReference type="EMBL" id="KAK3172186.1"/>
    </source>
</evidence>
<accession>A0AAD9Z651</accession>
<name>A0AAD9Z651_9ROSI</name>
<dbReference type="Pfam" id="PF22384">
    <property type="entry name" value="PBP2_Ca3427_like"/>
    <property type="match status" value="1"/>
</dbReference>
<keyword evidence="3" id="KW-0732">Signal</keyword>
<protein>
    <recommendedName>
        <fullName evidence="4">Ca3427-like PBP 2 domain-containing protein</fullName>
    </recommendedName>
</protein>
<dbReference type="Proteomes" id="UP001281410">
    <property type="component" value="Unassembled WGS sequence"/>
</dbReference>
<reference evidence="5" key="1">
    <citation type="journal article" date="2023" name="Plant J.">
        <title>Genome sequences and population genomics provide insights into the demographic history, inbreeding, and mutation load of two 'living fossil' tree species of Dipteronia.</title>
        <authorList>
            <person name="Feng Y."/>
            <person name="Comes H.P."/>
            <person name="Chen J."/>
            <person name="Zhu S."/>
            <person name="Lu R."/>
            <person name="Zhang X."/>
            <person name="Li P."/>
            <person name="Qiu J."/>
            <person name="Olsen K.M."/>
            <person name="Qiu Y."/>
        </authorList>
    </citation>
    <scope>NUCLEOTIDE SEQUENCE</scope>
    <source>
        <strain evidence="5">NBL</strain>
    </source>
</reference>
<dbReference type="AlphaFoldDB" id="A0AAD9Z651"/>
<dbReference type="PANTHER" id="PTHR30024">
    <property type="entry name" value="ALIPHATIC SULFONATES-BINDING PROTEIN-RELATED"/>
    <property type="match status" value="1"/>
</dbReference>
<evidence type="ECO:0000256" key="1">
    <source>
        <dbReference type="ARBA" id="ARBA00004418"/>
    </source>
</evidence>